<evidence type="ECO:0000259" key="2">
    <source>
        <dbReference type="Pfam" id="PF04773"/>
    </source>
</evidence>
<name>A0A1T5N7B6_9BACT</name>
<keyword evidence="5" id="KW-1185">Reference proteome</keyword>
<dbReference type="EMBL" id="FUZZ01000001">
    <property type="protein sequence ID" value="SKC96352.1"/>
    <property type="molecule type" value="Genomic_DNA"/>
</dbReference>
<protein>
    <submittedName>
        <fullName evidence="4">FecR family protein</fullName>
    </submittedName>
</protein>
<dbReference type="GO" id="GO:0016989">
    <property type="term" value="F:sigma factor antagonist activity"/>
    <property type="evidence" value="ECO:0007669"/>
    <property type="project" value="TreeGrafter"/>
</dbReference>
<feature type="domain" description="Protein FecR C-terminal" evidence="3">
    <location>
        <begin position="332"/>
        <end position="391"/>
    </location>
</feature>
<keyword evidence="1" id="KW-1133">Transmembrane helix</keyword>
<dbReference type="InterPro" id="IPR032508">
    <property type="entry name" value="FecR_C"/>
</dbReference>
<evidence type="ECO:0000313" key="5">
    <source>
        <dbReference type="Proteomes" id="UP000190166"/>
    </source>
</evidence>
<evidence type="ECO:0000313" key="4">
    <source>
        <dbReference type="EMBL" id="SKC96352.1"/>
    </source>
</evidence>
<dbReference type="Pfam" id="PF16344">
    <property type="entry name" value="FecR_C"/>
    <property type="match status" value="1"/>
</dbReference>
<proteinExistence type="predicted"/>
<evidence type="ECO:0000259" key="3">
    <source>
        <dbReference type="Pfam" id="PF16344"/>
    </source>
</evidence>
<feature type="transmembrane region" description="Helical" evidence="1">
    <location>
        <begin position="87"/>
        <end position="106"/>
    </location>
</feature>
<dbReference type="InterPro" id="IPR006860">
    <property type="entry name" value="FecR"/>
</dbReference>
<dbReference type="PANTHER" id="PTHR30273:SF2">
    <property type="entry name" value="PROTEIN FECR"/>
    <property type="match status" value="1"/>
</dbReference>
<accession>A0A1T5N7B6</accession>
<dbReference type="Pfam" id="PF04773">
    <property type="entry name" value="FecR"/>
    <property type="match status" value="1"/>
</dbReference>
<evidence type="ECO:0000256" key="1">
    <source>
        <dbReference type="SAM" id="Phobius"/>
    </source>
</evidence>
<keyword evidence="1" id="KW-0812">Transmembrane</keyword>
<keyword evidence="1" id="KW-0472">Membrane</keyword>
<dbReference type="Gene3D" id="3.55.50.30">
    <property type="match status" value="1"/>
</dbReference>
<gene>
    <name evidence="4" type="ORF">SAMN05660461_0670</name>
</gene>
<dbReference type="STRING" id="393003.SAMN05660461_0670"/>
<dbReference type="RefSeq" id="WP_159454174.1">
    <property type="nucleotide sequence ID" value="NZ_FUZZ01000001.1"/>
</dbReference>
<dbReference type="Proteomes" id="UP000190166">
    <property type="component" value="Unassembled WGS sequence"/>
</dbReference>
<dbReference type="Gene3D" id="2.60.120.1440">
    <property type="match status" value="1"/>
</dbReference>
<dbReference type="PANTHER" id="PTHR30273">
    <property type="entry name" value="PERIPLASMIC SIGNAL SENSOR AND SIGMA FACTOR ACTIVATOR FECR-RELATED"/>
    <property type="match status" value="1"/>
</dbReference>
<feature type="domain" description="FecR protein" evidence="2">
    <location>
        <begin position="183"/>
        <end position="279"/>
    </location>
</feature>
<sequence length="392" mass="43302">MNTSFVALIEAYLTDSLTPGQETAFIAMLEDPANRDILDRFIAEKAATQLLTGEEDVDRREKNLLALQDKLQQADPPVRRLRVLRRWGWAAASLLLILAAGSYFLLSDSPHVPPVSQDLRPLPQITPGKNGAVLTLADGSRVVLDSLGNSVIASQNGTQVVLKDGQLAYHPGGQATAEVLWNTMTTPRGRQFKIILPDGTTVWLNAASSIRYPTAFSGSERRVEVTGEAYFEVAKNEQMPFQVSINHEAEVQVLGTEFNINGYTDEPMIKTTLLEGSVRIVKGKNTRILKPGEQALIHAAGSSDAEIEVMAGEAEKAVAWKKGIFNMEGVETAAFMRQLSRWYDLEIVYKGPVPERTFHGKLGRDLQLSQILEVLSQFNIRYKQEGKVLTIE</sequence>
<reference evidence="4 5" key="1">
    <citation type="submission" date="2017-02" db="EMBL/GenBank/DDBJ databases">
        <authorList>
            <person name="Peterson S.W."/>
        </authorList>
    </citation>
    <scope>NUCLEOTIDE SEQUENCE [LARGE SCALE GENOMIC DNA]</scope>
    <source>
        <strain evidence="4 5">DSM 18108</strain>
    </source>
</reference>
<dbReference type="AlphaFoldDB" id="A0A1T5N7B6"/>
<dbReference type="InterPro" id="IPR012373">
    <property type="entry name" value="Ferrdict_sens_TM"/>
</dbReference>
<organism evidence="4 5">
    <name type="scientific">Chitinophaga ginsengisegetis</name>
    <dbReference type="NCBI Taxonomy" id="393003"/>
    <lineage>
        <taxon>Bacteria</taxon>
        <taxon>Pseudomonadati</taxon>
        <taxon>Bacteroidota</taxon>
        <taxon>Chitinophagia</taxon>
        <taxon>Chitinophagales</taxon>
        <taxon>Chitinophagaceae</taxon>
        <taxon>Chitinophaga</taxon>
    </lineage>
</organism>